<dbReference type="EMBL" id="BSOG01000004">
    <property type="protein sequence ID" value="GLR14452.1"/>
    <property type="molecule type" value="Genomic_DNA"/>
</dbReference>
<name>A0ABQ5YIV9_9NEIS</name>
<evidence type="ECO:0000313" key="1">
    <source>
        <dbReference type="EMBL" id="GLR14452.1"/>
    </source>
</evidence>
<dbReference type="Gene3D" id="3.40.50.10600">
    <property type="entry name" value="SpoIIaa-like domains"/>
    <property type="match status" value="1"/>
</dbReference>
<sequence length="120" mass="13890">MIAIEHKAHCVLATVAGEFTLADYREFEENVLYELRFHGKPNLLLDLTEMLGYTLDVVWEEIRFTREHATDFGCIAIVTTDQWTTWATWLARLFVESEVQVFENGRQAEAWLLENTPVPG</sequence>
<accession>A0ABQ5YIV9</accession>
<dbReference type="InterPro" id="IPR036513">
    <property type="entry name" value="STAS_dom_sf"/>
</dbReference>
<organism evidence="1 2">
    <name type="scientific">Chitinimonas prasina</name>
    <dbReference type="NCBI Taxonomy" id="1434937"/>
    <lineage>
        <taxon>Bacteria</taxon>
        <taxon>Pseudomonadati</taxon>
        <taxon>Pseudomonadota</taxon>
        <taxon>Betaproteobacteria</taxon>
        <taxon>Neisseriales</taxon>
        <taxon>Chitinibacteraceae</taxon>
        <taxon>Chitinimonas</taxon>
    </lineage>
</organism>
<protein>
    <recommendedName>
        <fullName evidence="3">STAS/SEC14 domain-containing protein</fullName>
    </recommendedName>
</protein>
<keyword evidence="2" id="KW-1185">Reference proteome</keyword>
<dbReference type="Proteomes" id="UP001156706">
    <property type="component" value="Unassembled WGS sequence"/>
</dbReference>
<evidence type="ECO:0000313" key="2">
    <source>
        <dbReference type="Proteomes" id="UP001156706"/>
    </source>
</evidence>
<comment type="caution">
    <text evidence="1">The sequence shown here is derived from an EMBL/GenBank/DDBJ whole genome shotgun (WGS) entry which is preliminary data.</text>
</comment>
<dbReference type="InterPro" id="IPR038396">
    <property type="entry name" value="SpoIIAA-like_sf"/>
</dbReference>
<dbReference type="SUPFAM" id="SSF52091">
    <property type="entry name" value="SpoIIaa-like"/>
    <property type="match status" value="1"/>
</dbReference>
<reference evidence="2" key="1">
    <citation type="journal article" date="2019" name="Int. J. Syst. Evol. Microbiol.">
        <title>The Global Catalogue of Microorganisms (GCM) 10K type strain sequencing project: providing services to taxonomists for standard genome sequencing and annotation.</title>
        <authorList>
            <consortium name="The Broad Institute Genomics Platform"/>
            <consortium name="The Broad Institute Genome Sequencing Center for Infectious Disease"/>
            <person name="Wu L."/>
            <person name="Ma J."/>
        </authorList>
    </citation>
    <scope>NUCLEOTIDE SEQUENCE [LARGE SCALE GENOMIC DNA]</scope>
    <source>
        <strain evidence="2">NBRC 110044</strain>
    </source>
</reference>
<proteinExistence type="predicted"/>
<dbReference type="InterPro" id="IPR021866">
    <property type="entry name" value="SpoIIAA-like"/>
</dbReference>
<dbReference type="Pfam" id="PF11964">
    <property type="entry name" value="SpoIIAA-like"/>
    <property type="match status" value="1"/>
</dbReference>
<dbReference type="RefSeq" id="WP_284197525.1">
    <property type="nucleotide sequence ID" value="NZ_BSOG01000004.1"/>
</dbReference>
<evidence type="ECO:0008006" key="3">
    <source>
        <dbReference type="Google" id="ProtNLM"/>
    </source>
</evidence>
<gene>
    <name evidence="1" type="ORF">GCM10007907_32420</name>
</gene>